<name>A0ABV5BKT3_9LEPT</name>
<dbReference type="Proteomes" id="UP001580391">
    <property type="component" value="Unassembled WGS sequence"/>
</dbReference>
<proteinExistence type="predicted"/>
<keyword evidence="5" id="KW-1185">Reference proteome</keyword>
<keyword evidence="1" id="KW-0812">Transmembrane</keyword>
<dbReference type="Pfam" id="PF09822">
    <property type="entry name" value="ABC_transp_aux"/>
    <property type="match status" value="1"/>
</dbReference>
<sequence>MKELFAPLFEISNKPWFIFANGILLLLLLNGIVSTGRCRADLSRSGRFGLTESSQKVFSDLDSVLYIDAYYSSRIPSEYSSRLEISKGLLQEMAAIGGEKVVLRFHHPDESPEAARKAQEAGIEPQILERSSRDSASVKQVYLGISLTLGNRNEALSLAFLPEQIEYQVLSSVRKMSRGDRDSGIAVLRTSGSLTLSESSPPKDRAGIFVRQVLSSEYGPVLEIDLEKDPIPSEVDLVFWIGAGSLSDTATLKLDRFLLDGGNLIVLAESMQFQMESSGSGFGLLAGDMGAGLAQRNPNASDMVRILEHYGIRIHSDIVLDPDESLPMGAVIELEPGILGRYPYPPWIVTSQKTESLNSSSPYTKDQENLLLPWTSSLEILFEKQKNVKYEVLAKSGAEAESRAEPISLGEKQLQSVPIRPNGGPFSLAVIGEGRFHSYFSDPQTRSEKGTLLDTPESKTSRLLVIGTPYLVSDLLAYPDFRDILRNSNIPFFLNMIDLMRGEDDLVLARTKDSAILNLKDLPFGLETGISLFNVFVIPLLLGLYGFRRLRSRSRAQ</sequence>
<dbReference type="EMBL" id="JBHILJ010000002">
    <property type="protein sequence ID" value="MFB5735921.1"/>
    <property type="molecule type" value="Genomic_DNA"/>
</dbReference>
<evidence type="ECO:0000313" key="4">
    <source>
        <dbReference type="EMBL" id="MFB5735921.1"/>
    </source>
</evidence>
<gene>
    <name evidence="4" type="ORF">ACE5IX_05340</name>
</gene>
<evidence type="ECO:0000259" key="3">
    <source>
        <dbReference type="Pfam" id="PF23357"/>
    </source>
</evidence>
<reference evidence="4 5" key="1">
    <citation type="submission" date="2024-09" db="EMBL/GenBank/DDBJ databases">
        <title>Taxonomic and Genotyping Characterization of Leptospira Strains isolated from Multiple Sources in Colombia highlights the importance of intermediate species.</title>
        <authorList>
            <person name="Torres Higuera L."/>
            <person name="Rojas Tapias D."/>
            <person name="Jimenez Velasquez S."/>
            <person name="Renjifo Ibanez C."/>
        </authorList>
    </citation>
    <scope>NUCLEOTIDE SEQUENCE [LARGE SCALE GENOMIC DNA]</scope>
    <source>
        <strain evidence="4 5">Lep080</strain>
    </source>
</reference>
<evidence type="ECO:0000256" key="1">
    <source>
        <dbReference type="SAM" id="Phobius"/>
    </source>
</evidence>
<keyword evidence="1" id="KW-0472">Membrane</keyword>
<evidence type="ECO:0000259" key="2">
    <source>
        <dbReference type="Pfam" id="PF09822"/>
    </source>
</evidence>
<dbReference type="Pfam" id="PF23357">
    <property type="entry name" value="DUF7088"/>
    <property type="match status" value="1"/>
</dbReference>
<dbReference type="InterPro" id="IPR055396">
    <property type="entry name" value="DUF7088"/>
</dbReference>
<organism evidence="4 5">
    <name type="scientific">Leptospira wolffii</name>
    <dbReference type="NCBI Taxonomy" id="409998"/>
    <lineage>
        <taxon>Bacteria</taxon>
        <taxon>Pseudomonadati</taxon>
        <taxon>Spirochaetota</taxon>
        <taxon>Spirochaetia</taxon>
        <taxon>Leptospirales</taxon>
        <taxon>Leptospiraceae</taxon>
        <taxon>Leptospira</taxon>
    </lineage>
</organism>
<accession>A0ABV5BKT3</accession>
<evidence type="ECO:0000313" key="5">
    <source>
        <dbReference type="Proteomes" id="UP001580391"/>
    </source>
</evidence>
<dbReference type="RefSeq" id="WP_375516750.1">
    <property type="nucleotide sequence ID" value="NZ_JBHILI010000002.1"/>
</dbReference>
<protein>
    <submittedName>
        <fullName evidence="4">Gldg family protein</fullName>
    </submittedName>
</protein>
<dbReference type="InterPro" id="IPR019196">
    <property type="entry name" value="ABC_transp_unknown"/>
</dbReference>
<feature type="domain" description="DUF7088" evidence="3">
    <location>
        <begin position="46"/>
        <end position="147"/>
    </location>
</feature>
<feature type="transmembrane region" description="Helical" evidence="1">
    <location>
        <begin position="529"/>
        <end position="547"/>
    </location>
</feature>
<comment type="caution">
    <text evidence="4">The sequence shown here is derived from an EMBL/GenBank/DDBJ whole genome shotgun (WGS) entry which is preliminary data.</text>
</comment>
<feature type="domain" description="ABC-type uncharacterised transport system" evidence="2">
    <location>
        <begin position="185"/>
        <end position="495"/>
    </location>
</feature>
<keyword evidence="1" id="KW-1133">Transmembrane helix</keyword>